<reference evidence="2" key="1">
    <citation type="journal article" date="2018" name="Nat. Plants">
        <title>Whole-genome landscape of Medicago truncatula symbiotic genes.</title>
        <authorList>
            <person name="Pecrix Y."/>
            <person name="Staton S.E."/>
            <person name="Sallet E."/>
            <person name="Lelandais-Briere C."/>
            <person name="Moreau S."/>
            <person name="Carrere S."/>
            <person name="Blein T."/>
            <person name="Jardinaud M.F."/>
            <person name="Latrasse D."/>
            <person name="Zouine M."/>
            <person name="Zahm M."/>
            <person name="Kreplak J."/>
            <person name="Mayjonade B."/>
            <person name="Satge C."/>
            <person name="Perez M."/>
            <person name="Cauet S."/>
            <person name="Marande W."/>
            <person name="Chantry-Darmon C."/>
            <person name="Lopez-Roques C."/>
            <person name="Bouchez O."/>
            <person name="Berard A."/>
            <person name="Debelle F."/>
            <person name="Munos S."/>
            <person name="Bendahmane A."/>
            <person name="Berges H."/>
            <person name="Niebel A."/>
            <person name="Buitink J."/>
            <person name="Frugier F."/>
            <person name="Benhamed M."/>
            <person name="Crespi M."/>
            <person name="Gouzy J."/>
            <person name="Gamas P."/>
        </authorList>
    </citation>
    <scope>NUCLEOTIDE SEQUENCE [LARGE SCALE GENOMIC DNA]</scope>
    <source>
        <strain evidence="2">cv. Jemalong A17</strain>
    </source>
</reference>
<dbReference type="Proteomes" id="UP000265566">
    <property type="component" value="Chromosome 3"/>
</dbReference>
<proteinExistence type="predicted"/>
<gene>
    <name evidence="1" type="ORF">MtrunA17_Chr3g0110751</name>
</gene>
<sequence length="123" mass="14614">MSKHFDSQVFKHACRPYQTFKRSDSSIKSKSMIGRRPDLDLQKIWQALRSLARPNLFLPLYGTCTTHARWAIQTCVLKKLFSFYFDSPWTDARHLYYIHTSMWDNSDKSLNFLSTTTHRKFKS</sequence>
<comment type="caution">
    <text evidence="1">The sequence shown here is derived from an EMBL/GenBank/DDBJ whole genome shotgun (WGS) entry which is preliminary data.</text>
</comment>
<name>A0A396IUV5_MEDTR</name>
<dbReference type="AlphaFoldDB" id="A0A396IUV5"/>
<dbReference type="Gramene" id="rna16463">
    <property type="protein sequence ID" value="RHN68154.1"/>
    <property type="gene ID" value="gene16463"/>
</dbReference>
<evidence type="ECO:0000313" key="1">
    <source>
        <dbReference type="EMBL" id="RHN68154.1"/>
    </source>
</evidence>
<dbReference type="EMBL" id="PSQE01000003">
    <property type="protein sequence ID" value="RHN68154.1"/>
    <property type="molecule type" value="Genomic_DNA"/>
</dbReference>
<protein>
    <submittedName>
        <fullName evidence="1">Uncharacterized protein</fullName>
    </submittedName>
</protein>
<organism evidence="1 2">
    <name type="scientific">Medicago truncatula</name>
    <name type="common">Barrel medic</name>
    <name type="synonym">Medicago tribuloides</name>
    <dbReference type="NCBI Taxonomy" id="3880"/>
    <lineage>
        <taxon>Eukaryota</taxon>
        <taxon>Viridiplantae</taxon>
        <taxon>Streptophyta</taxon>
        <taxon>Embryophyta</taxon>
        <taxon>Tracheophyta</taxon>
        <taxon>Spermatophyta</taxon>
        <taxon>Magnoliopsida</taxon>
        <taxon>eudicotyledons</taxon>
        <taxon>Gunneridae</taxon>
        <taxon>Pentapetalae</taxon>
        <taxon>rosids</taxon>
        <taxon>fabids</taxon>
        <taxon>Fabales</taxon>
        <taxon>Fabaceae</taxon>
        <taxon>Papilionoideae</taxon>
        <taxon>50 kb inversion clade</taxon>
        <taxon>NPAAA clade</taxon>
        <taxon>Hologalegina</taxon>
        <taxon>IRL clade</taxon>
        <taxon>Trifolieae</taxon>
        <taxon>Medicago</taxon>
    </lineage>
</organism>
<accession>A0A396IUV5</accession>
<evidence type="ECO:0000313" key="2">
    <source>
        <dbReference type="Proteomes" id="UP000265566"/>
    </source>
</evidence>